<evidence type="ECO:0000256" key="9">
    <source>
        <dbReference type="ARBA" id="ARBA00023034"/>
    </source>
</evidence>
<evidence type="ECO:0000256" key="10">
    <source>
        <dbReference type="ARBA" id="ARBA00023098"/>
    </source>
</evidence>
<keyword evidence="21" id="KW-1185">Reference proteome</keyword>
<evidence type="ECO:0000256" key="18">
    <source>
        <dbReference type="SAM" id="MobiDB-lite"/>
    </source>
</evidence>
<evidence type="ECO:0000256" key="3">
    <source>
        <dbReference type="ARBA" id="ARBA00008661"/>
    </source>
</evidence>
<keyword evidence="11 19" id="KW-0472">Membrane</keyword>
<sequence length="539" mass="61237">MVIKVFVATSSGSIAIRKKQQEVVGFLEANKIDFKELDIAGDEDNRRWMRENVPGTNKPQNGIPLPPQIFNEEQYCGVTKSPEETSSLPNGDVAGEAERSAEGTEKAEETGEKDAQKGSGDDAGDLPEPPEKSNCREATFQAMKQYFKLRSDVSNRETTFQAFPYKPSEILCLDVPTPLFVHRAFAENHSLADVVGCIRLALRSCRGEVKCEDTSALWLSFPTTGPLTHRKMASWKMKFMYACLLGIGVLCLYFSMDPFEQGIFIFKKNYGQFLQLPDIDCRQNPPFLVLLVTSSHKQVAARKAIRETWGQEQVVRGQLVRTFFLLGITASEDEMTVVAQESQQHGDIIQKDFKDVYFNLTLKTMMGIEWVHRYCPQAAFVMKTDTDMFINVQYLTELLLKKNRTERFFTGYLKLKEFPIRNKFSKWYVSLSEYPWSKYPPFCSGTAYVFSSDVASQVYNVSESVPFIKLEDVFVGLCLAKLGIQPEELHSQQTFFPEGLRFSICRFKKVVACHFVKPQELLAYWQVLEASENKGCPGV</sequence>
<dbReference type="Gene3D" id="3.40.30.10">
    <property type="entry name" value="Glutaredoxin"/>
    <property type="match status" value="1"/>
</dbReference>
<keyword evidence="5 20" id="KW-0808">Transferase</keyword>
<proteinExistence type="inferred from homology"/>
<evidence type="ECO:0000256" key="17">
    <source>
        <dbReference type="ARBA" id="ARBA00048834"/>
    </source>
</evidence>
<dbReference type="CDD" id="cd03030">
    <property type="entry name" value="GRX_SH3BGR"/>
    <property type="match status" value="1"/>
</dbReference>
<dbReference type="InterPro" id="IPR036249">
    <property type="entry name" value="Thioredoxin-like_sf"/>
</dbReference>
<dbReference type="SUPFAM" id="SSF52833">
    <property type="entry name" value="Thioredoxin-like"/>
    <property type="match status" value="1"/>
</dbReference>
<dbReference type="eggNOG" id="KOG2287">
    <property type="taxonomic scope" value="Eukaryota"/>
</dbReference>
<dbReference type="GO" id="GO:0000139">
    <property type="term" value="C:Golgi membrane"/>
    <property type="evidence" value="ECO:0007669"/>
    <property type="project" value="UniProtKB-SubCell"/>
</dbReference>
<evidence type="ECO:0000256" key="12">
    <source>
        <dbReference type="ARBA" id="ARBA00023180"/>
    </source>
</evidence>
<keyword evidence="8 19" id="KW-1133">Transmembrane helix</keyword>
<evidence type="ECO:0000256" key="7">
    <source>
        <dbReference type="ARBA" id="ARBA00022968"/>
    </source>
</evidence>
<keyword evidence="9" id="KW-0333">Golgi apparatus</keyword>
<name>A0A091DCC5_FUKDA</name>
<evidence type="ECO:0000313" key="21">
    <source>
        <dbReference type="Proteomes" id="UP000028990"/>
    </source>
</evidence>
<dbReference type="GO" id="GO:0008499">
    <property type="term" value="F:N-acetyl-beta-D-glucosaminide beta-(1,3)-galactosyltransferase activity"/>
    <property type="evidence" value="ECO:0007669"/>
    <property type="project" value="TreeGrafter"/>
</dbReference>
<evidence type="ECO:0000256" key="16">
    <source>
        <dbReference type="ARBA" id="ARBA00043007"/>
    </source>
</evidence>
<dbReference type="Pfam" id="PF01762">
    <property type="entry name" value="Galactosyl_T"/>
    <property type="match status" value="1"/>
</dbReference>
<accession>A0A091DCC5</accession>
<dbReference type="FunFam" id="3.90.550.50:FF:000001">
    <property type="entry name" value="Hexosyltransferase"/>
    <property type="match status" value="1"/>
</dbReference>
<evidence type="ECO:0000256" key="1">
    <source>
        <dbReference type="ARBA" id="ARBA00004323"/>
    </source>
</evidence>
<keyword evidence="12" id="KW-0325">Glycoprotein</keyword>
<comment type="catalytic activity">
    <reaction evidence="17">
        <text>a globoside Gb4Cer (d18:1(4E)) + UDP-alpha-D-galactose = a globoside GalGb4Cer (d18:1(4E)) + UDP + H(+)</text>
        <dbReference type="Rhea" id="RHEA:41996"/>
        <dbReference type="ChEBI" id="CHEBI:15378"/>
        <dbReference type="ChEBI" id="CHEBI:18259"/>
        <dbReference type="ChEBI" id="CHEBI:58223"/>
        <dbReference type="ChEBI" id="CHEBI:62571"/>
        <dbReference type="ChEBI" id="CHEBI:66914"/>
    </reaction>
    <physiologicalReaction direction="left-to-right" evidence="17">
        <dbReference type="Rhea" id="RHEA:41997"/>
    </physiologicalReaction>
</comment>
<evidence type="ECO:0000256" key="6">
    <source>
        <dbReference type="ARBA" id="ARBA00022692"/>
    </source>
</evidence>
<keyword evidence="6 19" id="KW-0812">Transmembrane</keyword>
<protein>
    <recommendedName>
        <fullName evidence="13">Beta-1,3-galactosyltransferase 5</fullName>
    </recommendedName>
    <alternativeName>
        <fullName evidence="16">Beta-3-Gx-T5</fullName>
    </alternativeName>
    <alternativeName>
        <fullName evidence="15">UDP-Gal:beta-GlcNAc beta-1,3-galactosyltransferase 5</fullName>
    </alternativeName>
    <alternativeName>
        <fullName evidence="14">UDP-galactose:beta-N-acetylglucosamine beta-1,3-galactosyltransferase 5</fullName>
    </alternativeName>
</protein>
<dbReference type="Proteomes" id="UP000028990">
    <property type="component" value="Unassembled WGS sequence"/>
</dbReference>
<dbReference type="Gene3D" id="3.90.550.50">
    <property type="match status" value="1"/>
</dbReference>
<keyword evidence="4 20" id="KW-0328">Glycosyltransferase</keyword>
<comment type="similarity">
    <text evidence="3">Belongs to the glycosyltransferase 31 family.</text>
</comment>
<comment type="subcellular location">
    <subcellularLocation>
        <location evidence="1">Golgi apparatus membrane</location>
        <topology evidence="1">Single-pass type II membrane protein</topology>
    </subcellularLocation>
</comment>
<evidence type="ECO:0000256" key="13">
    <source>
        <dbReference type="ARBA" id="ARBA00040762"/>
    </source>
</evidence>
<dbReference type="EMBL" id="KN122816">
    <property type="protein sequence ID" value="KFO28143.1"/>
    <property type="molecule type" value="Genomic_DNA"/>
</dbReference>
<keyword evidence="7" id="KW-0735">Signal-anchor</keyword>
<dbReference type="GO" id="GO:0005783">
    <property type="term" value="C:endoplasmic reticulum"/>
    <property type="evidence" value="ECO:0007669"/>
    <property type="project" value="TreeGrafter"/>
</dbReference>
<dbReference type="Pfam" id="PF04908">
    <property type="entry name" value="SH3BGR"/>
    <property type="match status" value="1"/>
</dbReference>
<comment type="pathway">
    <text evidence="2">Protein modification; protein glycosylation.</text>
</comment>
<dbReference type="PANTHER" id="PTHR11214">
    <property type="entry name" value="BETA-1,3-N-ACETYLGLUCOSAMINYLTRANSFERASE"/>
    <property type="match status" value="1"/>
</dbReference>
<evidence type="ECO:0000313" key="20">
    <source>
        <dbReference type="EMBL" id="KFO28143.1"/>
    </source>
</evidence>
<evidence type="ECO:0000256" key="8">
    <source>
        <dbReference type="ARBA" id="ARBA00022989"/>
    </source>
</evidence>
<dbReference type="STRING" id="885580.ENSFDAP00000011790"/>
<evidence type="ECO:0000256" key="4">
    <source>
        <dbReference type="ARBA" id="ARBA00022676"/>
    </source>
</evidence>
<feature type="region of interest" description="Disordered" evidence="18">
    <location>
        <begin position="78"/>
        <end position="133"/>
    </location>
</feature>
<evidence type="ECO:0000256" key="15">
    <source>
        <dbReference type="ARBA" id="ARBA00042957"/>
    </source>
</evidence>
<dbReference type="AlphaFoldDB" id="A0A091DCC5"/>
<evidence type="ECO:0000256" key="19">
    <source>
        <dbReference type="SAM" id="Phobius"/>
    </source>
</evidence>
<feature type="transmembrane region" description="Helical" evidence="19">
    <location>
        <begin position="239"/>
        <end position="256"/>
    </location>
</feature>
<keyword evidence="10" id="KW-0443">Lipid metabolism</keyword>
<feature type="compositionally biased region" description="Basic and acidic residues" evidence="18">
    <location>
        <begin position="96"/>
        <end position="120"/>
    </location>
</feature>
<reference evidence="20 21" key="1">
    <citation type="submission" date="2013-11" db="EMBL/GenBank/DDBJ databases">
        <title>The Damaraland mole rat (Fukomys damarensis) genome and evolution of African mole rats.</title>
        <authorList>
            <person name="Gladyshev V.N."/>
            <person name="Fang X."/>
        </authorList>
    </citation>
    <scope>NUCLEOTIDE SEQUENCE [LARGE SCALE GENOMIC DNA]</scope>
    <source>
        <tissue evidence="20">Liver</tissue>
    </source>
</reference>
<gene>
    <name evidence="20" type="ORF">H920_10517</name>
</gene>
<evidence type="ECO:0000256" key="11">
    <source>
        <dbReference type="ARBA" id="ARBA00023136"/>
    </source>
</evidence>
<dbReference type="PANTHER" id="PTHR11214:SF265">
    <property type="entry name" value="BETA-1,3-GALACTOSYLTRANSFERASE 5"/>
    <property type="match status" value="1"/>
</dbReference>
<evidence type="ECO:0000256" key="2">
    <source>
        <dbReference type="ARBA" id="ARBA00004922"/>
    </source>
</evidence>
<dbReference type="InterPro" id="IPR006993">
    <property type="entry name" value="Glut_rich_SH3-bd"/>
</dbReference>
<dbReference type="InterPro" id="IPR002659">
    <property type="entry name" value="Glyco_trans_31"/>
</dbReference>
<organism evidence="20 21">
    <name type="scientific">Fukomys damarensis</name>
    <name type="common">Damaraland mole rat</name>
    <name type="synonym">Cryptomys damarensis</name>
    <dbReference type="NCBI Taxonomy" id="885580"/>
    <lineage>
        <taxon>Eukaryota</taxon>
        <taxon>Metazoa</taxon>
        <taxon>Chordata</taxon>
        <taxon>Craniata</taxon>
        <taxon>Vertebrata</taxon>
        <taxon>Euteleostomi</taxon>
        <taxon>Mammalia</taxon>
        <taxon>Eutheria</taxon>
        <taxon>Euarchontoglires</taxon>
        <taxon>Glires</taxon>
        <taxon>Rodentia</taxon>
        <taxon>Hystricomorpha</taxon>
        <taxon>Bathyergidae</taxon>
        <taxon>Fukomys</taxon>
    </lineage>
</organism>
<evidence type="ECO:0000256" key="5">
    <source>
        <dbReference type="ARBA" id="ARBA00022679"/>
    </source>
</evidence>
<evidence type="ECO:0000256" key="14">
    <source>
        <dbReference type="ARBA" id="ARBA00042281"/>
    </source>
</evidence>
<dbReference type="GO" id="GO:0006493">
    <property type="term" value="P:protein O-linked glycosylation"/>
    <property type="evidence" value="ECO:0007669"/>
    <property type="project" value="TreeGrafter"/>
</dbReference>
<dbReference type="GO" id="GO:0006629">
    <property type="term" value="P:lipid metabolic process"/>
    <property type="evidence" value="ECO:0007669"/>
    <property type="project" value="UniProtKB-KW"/>
</dbReference>